<feature type="region of interest" description="Disordered" evidence="5">
    <location>
        <begin position="654"/>
        <end position="808"/>
    </location>
</feature>
<dbReference type="InterPro" id="IPR017907">
    <property type="entry name" value="Znf_RING_CS"/>
</dbReference>
<dbReference type="OrthoDB" id="265776at2759"/>
<dbReference type="EMBL" id="AHKC01012648">
    <property type="protein sequence ID" value="EKF29797.1"/>
    <property type="molecule type" value="Genomic_DNA"/>
</dbReference>
<dbReference type="Gene3D" id="3.30.40.10">
    <property type="entry name" value="Zinc/RING finger domain, C3HC4 (zinc finger)"/>
    <property type="match status" value="1"/>
</dbReference>
<reference evidence="7 8" key="1">
    <citation type="journal article" date="2012" name="BMC Genomics">
        <title>Comparative genomic analysis of human infective Trypanosoma cruzi lineages with the bat-restricted subspecies T. cruzi marinkellei.</title>
        <authorList>
            <person name="Franzen O."/>
            <person name="Talavera-Lopez C."/>
            <person name="Ochaya S."/>
            <person name="Butler C.E."/>
            <person name="Messenger L.A."/>
            <person name="Lewis M.D."/>
            <person name="Llewellyn M.S."/>
            <person name="Marinkelle C.J."/>
            <person name="Tyler K.M."/>
            <person name="Miles M.A."/>
            <person name="Andersson B."/>
        </authorList>
    </citation>
    <scope>NUCLEOTIDE SEQUENCE [LARGE SCALE GENOMIC DNA]</scope>
    <source>
        <strain evidence="7 8">B7</strain>
    </source>
</reference>
<gene>
    <name evidence="7" type="ORF">MOQ_006403</name>
</gene>
<feature type="compositionally biased region" description="Basic and acidic residues" evidence="5">
    <location>
        <begin position="759"/>
        <end position="783"/>
    </location>
</feature>
<dbReference type="InterPro" id="IPR013083">
    <property type="entry name" value="Znf_RING/FYVE/PHD"/>
</dbReference>
<protein>
    <recommendedName>
        <fullName evidence="6">RING-type domain-containing protein</fullName>
    </recommendedName>
</protein>
<proteinExistence type="predicted"/>
<dbReference type="Proteomes" id="UP000007350">
    <property type="component" value="Unassembled WGS sequence"/>
</dbReference>
<evidence type="ECO:0000313" key="7">
    <source>
        <dbReference type="EMBL" id="EKF29797.1"/>
    </source>
</evidence>
<feature type="domain" description="RING-type" evidence="6">
    <location>
        <begin position="1148"/>
        <end position="1188"/>
    </location>
</feature>
<keyword evidence="1" id="KW-0479">Metal-binding</keyword>
<evidence type="ECO:0000256" key="1">
    <source>
        <dbReference type="ARBA" id="ARBA00022723"/>
    </source>
</evidence>
<dbReference type="InterPro" id="IPR001841">
    <property type="entry name" value="Znf_RING"/>
</dbReference>
<keyword evidence="2 4" id="KW-0863">Zinc-finger</keyword>
<comment type="caution">
    <text evidence="7">The sequence shown here is derived from an EMBL/GenBank/DDBJ whole genome shotgun (WGS) entry which is preliminary data.</text>
</comment>
<evidence type="ECO:0000256" key="4">
    <source>
        <dbReference type="PROSITE-ProRule" id="PRU00175"/>
    </source>
</evidence>
<evidence type="ECO:0000256" key="2">
    <source>
        <dbReference type="ARBA" id="ARBA00022771"/>
    </source>
</evidence>
<dbReference type="PROSITE" id="PS50089">
    <property type="entry name" value="ZF_RING_2"/>
    <property type="match status" value="1"/>
</dbReference>
<organism evidence="7 8">
    <name type="scientific">Trypanosoma cruzi marinkellei</name>
    <dbReference type="NCBI Taxonomy" id="85056"/>
    <lineage>
        <taxon>Eukaryota</taxon>
        <taxon>Discoba</taxon>
        <taxon>Euglenozoa</taxon>
        <taxon>Kinetoplastea</taxon>
        <taxon>Metakinetoplastina</taxon>
        <taxon>Trypanosomatida</taxon>
        <taxon>Trypanosomatidae</taxon>
        <taxon>Trypanosoma</taxon>
        <taxon>Schizotrypanum</taxon>
    </lineage>
</organism>
<evidence type="ECO:0000256" key="3">
    <source>
        <dbReference type="ARBA" id="ARBA00022833"/>
    </source>
</evidence>
<dbReference type="GO" id="GO:0008270">
    <property type="term" value="F:zinc ion binding"/>
    <property type="evidence" value="ECO:0007669"/>
    <property type="project" value="UniProtKB-KW"/>
</dbReference>
<keyword evidence="8" id="KW-1185">Reference proteome</keyword>
<accession>K2NLL8</accession>
<feature type="region of interest" description="Disordered" evidence="5">
    <location>
        <begin position="837"/>
        <end position="863"/>
    </location>
</feature>
<name>K2NLL8_TRYCR</name>
<sequence>MRHGGDASRTQSRPLDKRGLDRAAVSMMERFPIDHKTTPPMRVDVEPTRNRARRPHAMNTERSCLADAAAWLVATPETFVVGSGKGEPLLGSPLRSRPDLEERIQTETMRRVRLLIEQQLRSRQAEAELLRWEATMKDIAVRRQKGGERGMETPAADVAATTALPTIERTCDEGGEPTGVDDDTAVPATTGETSVVPLVGIQGLRGAVSGTAPLDGHAGEDPERRYRLMRGGPLRGLLDGPCDAGDVGRGRSMQSCHFTLRGSGAGQKVGVPFRKARFPPSLAGALPSTPGSNAEGAAAGGAGEAVDIIVRRLVGVPDHDRGLYAALRLDWKEAREARAFARLLFGRRVRASAWWRLADSRNGMLAAAQAIGLEPEVYETLMTRWMEKGKGAEWATGHAMLSRRMLSVDGTGSMTSLHHAPLPPAGVASLASLMFSGDEELSNMSVLAHQLGRLQMSGIVTPAELARIIEGDEESSRNELTRLLGSDAAKQHAARLVAGSSISVNEGPSESFHDLAKALLQERRRTAMAKKQHGDLGSVSERYESCVDPKSHVSSTRRDSASQSYLGRFFPSIGSREQRNSISFLSSGEKKPSLVSPMEEEREAFGDSVTLEERQAFKEAAVAAAGGIGSADPYARLPPLRGPNDGEAILRRSRQGLAGRGTSHSSDRRYTGGAGGDTATSSDIDPLDLTQAPGALGLTGSESGARGDALSSSIVGGYTNGQQYKGPAMWKRRRRHTPSSRSGWAPAEDDEIGHLSRNHLTEGADRTDVYGVPREVKQQERSFRPASLADSGHLSSEAGAQPSARLSPQWSLEHLDDVSVRDRPKKVTRFLYEGKANRSAATHTGSSGKVRPRGRNIPPFVRKPKSKPVEQLLVVDDDGREYDSGELSSLFANDDEDLTLFLATFPEELQHVRLRTEARGVLGELKETSSLLVNYATNVRHRLPEGYMATAPQESLSSATAMAEAAEELKTKVSVDELRQRFELEGHEEHPELWRTLQDLRQQVLEQEAFLKESLMDVVNLSRPLPGEDRDAFAVRLTREVNEYAKSHRLDQRELGKNTDIRDDYTAAVNAFLESFALTRGRRPGHDVGCQCNPDDLGYVDEEIRRTEEEMEDLYFHARGLFSAIKLTIVAVGNVMGFHASLELESTCKRCFCIFESPRTLWPCGHTFCQQCLPFMFTEQGELICEECGSLCEVGYTPNLALELVASYQVMQRIDYDDDDDDDDDGEIGCVVQRRSIEEVLTAMLKDLMSTQTTIADAPRKTAGKAAPHPLELVL</sequence>
<feature type="region of interest" description="Disordered" evidence="5">
    <location>
        <begin position="581"/>
        <end position="606"/>
    </location>
</feature>
<dbReference type="AlphaFoldDB" id="K2NLL8"/>
<dbReference type="PROSITE" id="PS00518">
    <property type="entry name" value="ZF_RING_1"/>
    <property type="match status" value="1"/>
</dbReference>
<dbReference type="SUPFAM" id="SSF57850">
    <property type="entry name" value="RING/U-box"/>
    <property type="match status" value="1"/>
</dbReference>
<evidence type="ECO:0000256" key="5">
    <source>
        <dbReference type="SAM" id="MobiDB-lite"/>
    </source>
</evidence>
<keyword evidence="3" id="KW-0862">Zinc</keyword>
<evidence type="ECO:0000313" key="8">
    <source>
        <dbReference type="Proteomes" id="UP000007350"/>
    </source>
</evidence>
<evidence type="ECO:0000259" key="6">
    <source>
        <dbReference type="PROSITE" id="PS50089"/>
    </source>
</evidence>